<sequence>SVIYAHEAAGSGRDWKKAVATAAQAFADDIRRAVTGKKS</sequence>
<organism evidence="1">
    <name type="scientific">marine sediment metagenome</name>
    <dbReference type="NCBI Taxonomy" id="412755"/>
    <lineage>
        <taxon>unclassified sequences</taxon>
        <taxon>metagenomes</taxon>
        <taxon>ecological metagenomes</taxon>
    </lineage>
</organism>
<dbReference type="AlphaFoldDB" id="X1JS40"/>
<accession>X1JS40</accession>
<comment type="caution">
    <text evidence="1">The sequence shown here is derived from an EMBL/GenBank/DDBJ whole genome shotgun (WGS) entry which is preliminary data.</text>
</comment>
<gene>
    <name evidence="1" type="ORF">S03H2_59700</name>
</gene>
<feature type="non-terminal residue" evidence="1">
    <location>
        <position position="1"/>
    </location>
</feature>
<proteinExistence type="predicted"/>
<dbReference type="EMBL" id="BARU01038399">
    <property type="protein sequence ID" value="GAH84255.1"/>
    <property type="molecule type" value="Genomic_DNA"/>
</dbReference>
<reference evidence="1" key="1">
    <citation type="journal article" date="2014" name="Front. Microbiol.">
        <title>High frequency of phylogenetically diverse reductive dehalogenase-homologous genes in deep subseafloor sedimentary metagenomes.</title>
        <authorList>
            <person name="Kawai M."/>
            <person name="Futagami T."/>
            <person name="Toyoda A."/>
            <person name="Takaki Y."/>
            <person name="Nishi S."/>
            <person name="Hori S."/>
            <person name="Arai W."/>
            <person name="Tsubouchi T."/>
            <person name="Morono Y."/>
            <person name="Uchiyama I."/>
            <person name="Ito T."/>
            <person name="Fujiyama A."/>
            <person name="Inagaki F."/>
            <person name="Takami H."/>
        </authorList>
    </citation>
    <scope>NUCLEOTIDE SEQUENCE</scope>
    <source>
        <strain evidence="1">Expedition CK06-06</strain>
    </source>
</reference>
<evidence type="ECO:0000313" key="1">
    <source>
        <dbReference type="EMBL" id="GAH84255.1"/>
    </source>
</evidence>
<protein>
    <submittedName>
        <fullName evidence="1">Uncharacterized protein</fullName>
    </submittedName>
</protein>
<name>X1JS40_9ZZZZ</name>